<evidence type="ECO:0000313" key="3">
    <source>
        <dbReference type="Proteomes" id="UP001501411"/>
    </source>
</evidence>
<name>A0ABP9AWP5_9SPHI</name>
<reference evidence="3" key="1">
    <citation type="journal article" date="2019" name="Int. J. Syst. Evol. Microbiol.">
        <title>The Global Catalogue of Microorganisms (GCM) 10K type strain sequencing project: providing services to taxonomists for standard genome sequencing and annotation.</title>
        <authorList>
            <consortium name="The Broad Institute Genomics Platform"/>
            <consortium name="The Broad Institute Genome Sequencing Center for Infectious Disease"/>
            <person name="Wu L."/>
            <person name="Ma J."/>
        </authorList>
    </citation>
    <scope>NUCLEOTIDE SEQUENCE [LARGE SCALE GENOMIC DNA]</scope>
    <source>
        <strain evidence="3">JCM 18200</strain>
    </source>
</reference>
<dbReference type="Gene3D" id="2.40.50.870">
    <property type="entry name" value="Protein of unknown function (DUF3299)"/>
    <property type="match status" value="1"/>
</dbReference>
<feature type="chain" id="PRO_5045589708" description="DUF3299 domain-containing protein" evidence="1">
    <location>
        <begin position="22"/>
        <end position="154"/>
    </location>
</feature>
<evidence type="ECO:0000256" key="1">
    <source>
        <dbReference type="SAM" id="SignalP"/>
    </source>
</evidence>
<gene>
    <name evidence="2" type="ORF">GCM10023231_13550</name>
</gene>
<dbReference type="RefSeq" id="WP_345231001.1">
    <property type="nucleotide sequence ID" value="NZ_BAABIQ010000007.1"/>
</dbReference>
<proteinExistence type="predicted"/>
<dbReference type="Proteomes" id="UP001501411">
    <property type="component" value="Unassembled WGS sequence"/>
</dbReference>
<accession>A0ABP9AWP5</accession>
<dbReference type="EMBL" id="BAABIQ010000007">
    <property type="protein sequence ID" value="GAA4786766.1"/>
    <property type="molecule type" value="Genomic_DNA"/>
</dbReference>
<keyword evidence="1" id="KW-0732">Signal</keyword>
<keyword evidence="3" id="KW-1185">Reference proteome</keyword>
<evidence type="ECO:0000313" key="2">
    <source>
        <dbReference type="EMBL" id="GAA4786766.1"/>
    </source>
</evidence>
<feature type="signal peptide" evidence="1">
    <location>
        <begin position="1"/>
        <end position="21"/>
    </location>
</feature>
<evidence type="ECO:0008006" key="4">
    <source>
        <dbReference type="Google" id="ProtNLM"/>
    </source>
</evidence>
<organism evidence="2 3">
    <name type="scientific">Olivibacter ginsenosidimutans</name>
    <dbReference type="NCBI Taxonomy" id="1176537"/>
    <lineage>
        <taxon>Bacteria</taxon>
        <taxon>Pseudomonadati</taxon>
        <taxon>Bacteroidota</taxon>
        <taxon>Sphingobacteriia</taxon>
        <taxon>Sphingobacteriales</taxon>
        <taxon>Sphingobacteriaceae</taxon>
        <taxon>Olivibacter</taxon>
    </lineage>
</organism>
<protein>
    <recommendedName>
        <fullName evidence="4">DUF3299 domain-containing protein</fullName>
    </recommendedName>
</protein>
<comment type="caution">
    <text evidence="2">The sequence shown here is derived from an EMBL/GenBank/DDBJ whole genome shotgun (WGS) entry which is preliminary data.</text>
</comment>
<sequence length="154" mass="17495">MKRNALILVVTLLFGYPLAHGQQVPDHKSMMNETWERIDELMYKVTTNDDGTTSYTPFFPKPLQELDGTVVTLPGYMIPFELGREHHMFLISVLPVMQCMFCGQNGIPPMVQVTMKTGKARFSNHPFKVKGRIHLNTDMEKGAEVQLLDAEVIN</sequence>